<keyword evidence="2" id="KW-0479">Metal-binding</keyword>
<evidence type="ECO:0000313" key="6">
    <source>
        <dbReference type="WBParaSite" id="HPBE_0001784101-mRNA-1"/>
    </source>
</evidence>
<evidence type="ECO:0000256" key="1">
    <source>
        <dbReference type="ARBA" id="ARBA00001968"/>
    </source>
</evidence>
<dbReference type="Pfam" id="PF13359">
    <property type="entry name" value="DDE_Tnp_4"/>
    <property type="match status" value="1"/>
</dbReference>
<dbReference type="Proteomes" id="UP000050761">
    <property type="component" value="Unassembled WGS sequence"/>
</dbReference>
<reference evidence="6" key="2">
    <citation type="submission" date="2019-09" db="UniProtKB">
        <authorList>
            <consortium name="WormBaseParasite"/>
        </authorList>
    </citation>
    <scope>IDENTIFICATION</scope>
</reference>
<dbReference type="AlphaFoldDB" id="A0A183G7Q6"/>
<evidence type="ECO:0000256" key="2">
    <source>
        <dbReference type="ARBA" id="ARBA00022723"/>
    </source>
</evidence>
<dbReference type="InterPro" id="IPR027806">
    <property type="entry name" value="HARBI1_dom"/>
</dbReference>
<dbReference type="GO" id="GO:0046872">
    <property type="term" value="F:metal ion binding"/>
    <property type="evidence" value="ECO:0007669"/>
    <property type="project" value="UniProtKB-KW"/>
</dbReference>
<accession>A0A3P8A7U3</accession>
<comment type="cofactor">
    <cofactor evidence="1">
        <name>a divalent metal cation</name>
        <dbReference type="ChEBI" id="CHEBI:60240"/>
    </cofactor>
</comment>
<protein>
    <submittedName>
        <fullName evidence="6">DDE Tnp4 domain-containing protein</fullName>
    </submittedName>
</protein>
<evidence type="ECO:0000259" key="3">
    <source>
        <dbReference type="Pfam" id="PF13359"/>
    </source>
</evidence>
<dbReference type="WBParaSite" id="HPBE_0001784101-mRNA-1">
    <property type="protein sequence ID" value="HPBE_0001784101-mRNA-1"/>
    <property type="gene ID" value="HPBE_0001784101"/>
</dbReference>
<gene>
    <name evidence="4" type="ORF">HPBE_LOCUS17840</name>
</gene>
<accession>A0A183G7Q6</accession>
<name>A0A183G7Q6_HELPZ</name>
<feature type="domain" description="DDE Tnp4" evidence="3">
    <location>
        <begin position="17"/>
        <end position="79"/>
    </location>
</feature>
<evidence type="ECO:0000313" key="5">
    <source>
        <dbReference type="Proteomes" id="UP000050761"/>
    </source>
</evidence>
<sequence>MNDFPAGGDLGGEGAVDYHILSDDGFGQLSWMQRPIQQGELGNDMLKAHFNHCFSSARLMVESVFGIICARFRIFRRALIGREDTASSSLPLH</sequence>
<organism evidence="5 6">
    <name type="scientific">Heligmosomoides polygyrus</name>
    <name type="common">Parasitic roundworm</name>
    <dbReference type="NCBI Taxonomy" id="6339"/>
    <lineage>
        <taxon>Eukaryota</taxon>
        <taxon>Metazoa</taxon>
        <taxon>Ecdysozoa</taxon>
        <taxon>Nematoda</taxon>
        <taxon>Chromadorea</taxon>
        <taxon>Rhabditida</taxon>
        <taxon>Rhabditina</taxon>
        <taxon>Rhabditomorpha</taxon>
        <taxon>Strongyloidea</taxon>
        <taxon>Heligmosomidae</taxon>
        <taxon>Heligmosomoides</taxon>
    </lineage>
</organism>
<keyword evidence="5" id="KW-1185">Reference proteome</keyword>
<reference evidence="4 5" key="1">
    <citation type="submission" date="2018-11" db="EMBL/GenBank/DDBJ databases">
        <authorList>
            <consortium name="Pathogen Informatics"/>
        </authorList>
    </citation>
    <scope>NUCLEOTIDE SEQUENCE [LARGE SCALE GENOMIC DNA]</scope>
</reference>
<dbReference type="OrthoDB" id="5822470at2759"/>
<proteinExistence type="predicted"/>
<dbReference type="EMBL" id="UZAH01030292">
    <property type="protein sequence ID" value="VDP10017.1"/>
    <property type="molecule type" value="Genomic_DNA"/>
</dbReference>
<evidence type="ECO:0000313" key="4">
    <source>
        <dbReference type="EMBL" id="VDP10017.1"/>
    </source>
</evidence>